<accession>A0A1Y5P3E9</accession>
<evidence type="ECO:0000313" key="1">
    <source>
        <dbReference type="EMBL" id="SBS73195.1"/>
    </source>
</evidence>
<dbReference type="EMBL" id="FLQS01000008">
    <property type="protein sequence ID" value="SBS73195.1"/>
    <property type="molecule type" value="Genomic_DNA"/>
</dbReference>
<gene>
    <name evidence="1" type="ORF">MHPYR_160049</name>
</gene>
<dbReference type="AlphaFoldDB" id="A0A1Y5P3E9"/>
<name>A0A1Y5P3E9_9MYCO</name>
<sequence>MHGGFHAGWCWERTIAELDRLGHDAVAWCRVAAQLTIDGPLQPD</sequence>
<proteinExistence type="predicted"/>
<organism evidence="1">
    <name type="scientific">uncultured Mycobacterium sp</name>
    <dbReference type="NCBI Taxonomy" id="171292"/>
    <lineage>
        <taxon>Bacteria</taxon>
        <taxon>Bacillati</taxon>
        <taxon>Actinomycetota</taxon>
        <taxon>Actinomycetes</taxon>
        <taxon>Mycobacteriales</taxon>
        <taxon>Mycobacteriaceae</taxon>
        <taxon>Mycobacterium</taxon>
        <taxon>environmental samples</taxon>
    </lineage>
</organism>
<protein>
    <submittedName>
        <fullName evidence="1">Uncharacterized protein</fullName>
    </submittedName>
</protein>
<reference evidence="1" key="1">
    <citation type="submission" date="2016-03" db="EMBL/GenBank/DDBJ databases">
        <authorList>
            <person name="Ploux O."/>
        </authorList>
    </citation>
    <scope>NUCLEOTIDE SEQUENCE</scope>
    <source>
        <strain evidence="1">UC10</strain>
    </source>
</reference>